<proteinExistence type="predicted"/>
<accession>A0AAQ3TNA1</accession>
<evidence type="ECO:0000313" key="2">
    <source>
        <dbReference type="Proteomes" id="UP001341281"/>
    </source>
</evidence>
<evidence type="ECO:0000313" key="1">
    <source>
        <dbReference type="EMBL" id="WVZ74342.1"/>
    </source>
</evidence>
<reference evidence="1 2" key="1">
    <citation type="submission" date="2024-02" db="EMBL/GenBank/DDBJ databases">
        <title>High-quality chromosome-scale genome assembly of Pensacola bahiagrass (Paspalum notatum Flugge var. saurae).</title>
        <authorList>
            <person name="Vega J.M."/>
            <person name="Podio M."/>
            <person name="Orjuela J."/>
            <person name="Siena L.A."/>
            <person name="Pessino S.C."/>
            <person name="Combes M.C."/>
            <person name="Mariac C."/>
            <person name="Albertini E."/>
            <person name="Pupilli F."/>
            <person name="Ortiz J.P.A."/>
            <person name="Leblanc O."/>
        </authorList>
    </citation>
    <scope>NUCLEOTIDE SEQUENCE [LARGE SCALE GENOMIC DNA]</scope>
    <source>
        <strain evidence="1">R1</strain>
        <tissue evidence="1">Leaf</tissue>
    </source>
</reference>
<sequence>MQDGGEALFLDGVGEVAVAVGRDGLSLQPLHPELVSSCWSSITLQPKLDSKIKFSDVYAIEMLDKGPIRGPWNTRCTDLSYMGSPEQENALRLGYLMNIFFVTKT</sequence>
<dbReference type="EMBL" id="CP144749">
    <property type="protein sequence ID" value="WVZ74342.1"/>
    <property type="molecule type" value="Genomic_DNA"/>
</dbReference>
<name>A0AAQ3TNA1_PASNO</name>
<keyword evidence="2" id="KW-1185">Reference proteome</keyword>
<dbReference type="AlphaFoldDB" id="A0AAQ3TNA1"/>
<organism evidence="1 2">
    <name type="scientific">Paspalum notatum var. saurae</name>
    <dbReference type="NCBI Taxonomy" id="547442"/>
    <lineage>
        <taxon>Eukaryota</taxon>
        <taxon>Viridiplantae</taxon>
        <taxon>Streptophyta</taxon>
        <taxon>Embryophyta</taxon>
        <taxon>Tracheophyta</taxon>
        <taxon>Spermatophyta</taxon>
        <taxon>Magnoliopsida</taxon>
        <taxon>Liliopsida</taxon>
        <taxon>Poales</taxon>
        <taxon>Poaceae</taxon>
        <taxon>PACMAD clade</taxon>
        <taxon>Panicoideae</taxon>
        <taxon>Andropogonodae</taxon>
        <taxon>Paspaleae</taxon>
        <taxon>Paspalinae</taxon>
        <taxon>Paspalum</taxon>
    </lineage>
</organism>
<protein>
    <submittedName>
        <fullName evidence="1">Uncharacterized protein</fullName>
    </submittedName>
</protein>
<dbReference type="Proteomes" id="UP001341281">
    <property type="component" value="Chromosome 05"/>
</dbReference>
<gene>
    <name evidence="1" type="ORF">U9M48_022538</name>
</gene>